<accession>A0A0G0UH53</accession>
<sequence length="126" mass="14367">MTPVETFEQHHNPKFEGDKINLSELKLAVRNVCEKRGILKINEVEDDQTAEFDVIFTVGQSIADSYPVVVIGHDASEMFAENWIDTQDRDNHLIVPDNHPEIIEEVKTEIERLREASKFSTASSQT</sequence>
<evidence type="ECO:0000313" key="1">
    <source>
        <dbReference type="EMBL" id="KKR86846.1"/>
    </source>
</evidence>
<dbReference type="EMBL" id="LCAG01000009">
    <property type="protein sequence ID" value="KKR86846.1"/>
    <property type="molecule type" value="Genomic_DNA"/>
</dbReference>
<protein>
    <submittedName>
        <fullName evidence="1">Uncharacterized protein</fullName>
    </submittedName>
</protein>
<evidence type="ECO:0000313" key="2">
    <source>
        <dbReference type="Proteomes" id="UP000034854"/>
    </source>
</evidence>
<reference evidence="1 2" key="1">
    <citation type="journal article" date="2015" name="Nature">
        <title>rRNA introns, odd ribosomes, and small enigmatic genomes across a large radiation of phyla.</title>
        <authorList>
            <person name="Brown C.T."/>
            <person name="Hug L.A."/>
            <person name="Thomas B.C."/>
            <person name="Sharon I."/>
            <person name="Castelle C.J."/>
            <person name="Singh A."/>
            <person name="Wilkins M.J."/>
            <person name="Williams K.H."/>
            <person name="Banfield J.F."/>
        </authorList>
    </citation>
    <scope>NUCLEOTIDE SEQUENCE [LARGE SCALE GENOMIC DNA]</scope>
</reference>
<proteinExistence type="predicted"/>
<dbReference type="AlphaFoldDB" id="A0A0G0UH53"/>
<gene>
    <name evidence="1" type="ORF">UU34_C0009G0014</name>
</gene>
<name>A0A0G0UH53_9BACT</name>
<organism evidence="1 2">
    <name type="scientific">Candidatus Curtissbacteria bacterium GW2011_GWA1_41_11</name>
    <dbReference type="NCBI Taxonomy" id="1618409"/>
    <lineage>
        <taxon>Bacteria</taxon>
        <taxon>Candidatus Curtissiibacteriota</taxon>
    </lineage>
</organism>
<dbReference type="Proteomes" id="UP000034854">
    <property type="component" value="Unassembled WGS sequence"/>
</dbReference>
<comment type="caution">
    <text evidence="1">The sequence shown here is derived from an EMBL/GenBank/DDBJ whole genome shotgun (WGS) entry which is preliminary data.</text>
</comment>